<evidence type="ECO:0000313" key="2">
    <source>
        <dbReference type="EMBL" id="CAA9385097.1"/>
    </source>
</evidence>
<organism evidence="2">
    <name type="scientific">uncultured Nocardioides sp</name>
    <dbReference type="NCBI Taxonomy" id="198441"/>
    <lineage>
        <taxon>Bacteria</taxon>
        <taxon>Bacillati</taxon>
        <taxon>Actinomycetota</taxon>
        <taxon>Actinomycetes</taxon>
        <taxon>Propionibacteriales</taxon>
        <taxon>Nocardioidaceae</taxon>
        <taxon>Nocardioides</taxon>
        <taxon>environmental samples</taxon>
    </lineage>
</organism>
<feature type="compositionally biased region" description="Basic residues" evidence="1">
    <location>
        <begin position="70"/>
        <end position="80"/>
    </location>
</feature>
<feature type="region of interest" description="Disordered" evidence="1">
    <location>
        <begin position="1"/>
        <end position="80"/>
    </location>
</feature>
<gene>
    <name evidence="2" type="ORF">AVDCRST_MAG32-1926</name>
</gene>
<reference evidence="2" key="1">
    <citation type="submission" date="2020-02" db="EMBL/GenBank/DDBJ databases">
        <authorList>
            <person name="Meier V. D."/>
        </authorList>
    </citation>
    <scope>NUCLEOTIDE SEQUENCE</scope>
    <source>
        <strain evidence="2">AVDCRST_MAG32</strain>
    </source>
</reference>
<accession>A0A6J4NHC9</accession>
<dbReference type="EMBL" id="CADCUM010000079">
    <property type="protein sequence ID" value="CAA9385097.1"/>
    <property type="molecule type" value="Genomic_DNA"/>
</dbReference>
<evidence type="ECO:0000256" key="1">
    <source>
        <dbReference type="SAM" id="MobiDB-lite"/>
    </source>
</evidence>
<protein>
    <submittedName>
        <fullName evidence="2">KH domain RNA binding protein YlqC</fullName>
    </submittedName>
</protein>
<feature type="non-terminal residue" evidence="2">
    <location>
        <position position="80"/>
    </location>
</feature>
<feature type="non-terminal residue" evidence="2">
    <location>
        <position position="1"/>
    </location>
</feature>
<feature type="compositionally biased region" description="Basic residues" evidence="1">
    <location>
        <begin position="1"/>
        <end position="21"/>
    </location>
</feature>
<dbReference type="AlphaFoldDB" id="A0A6J4NHC9"/>
<proteinExistence type="predicted"/>
<sequence length="80" mass="8873">ARGRSRAPGARHRRQPRRGLRARQADAPRRHPGGPGAPRRPREGDRPQRPHRHGVPHGRLGPRGSGRGTGRLRGHRPPPL</sequence>
<name>A0A6J4NHC9_9ACTN</name>